<dbReference type="PANTHER" id="PTHR44825:SF1">
    <property type="entry name" value="DNAJ HOMOLOG SUBFAMILY C MEMBER 4"/>
    <property type="match status" value="1"/>
</dbReference>
<dbReference type="Pfam" id="PF00226">
    <property type="entry name" value="DnaJ"/>
    <property type="match status" value="1"/>
</dbReference>
<dbReference type="InterPro" id="IPR001623">
    <property type="entry name" value="DnaJ_domain"/>
</dbReference>
<dbReference type="PANTHER" id="PTHR44825">
    <property type="match status" value="1"/>
</dbReference>
<dbReference type="PRINTS" id="PR00625">
    <property type="entry name" value="JDOMAIN"/>
</dbReference>
<gene>
    <name evidence="4" type="ORF">C456_11739</name>
</gene>
<evidence type="ECO:0000313" key="5">
    <source>
        <dbReference type="Proteomes" id="UP000011535"/>
    </source>
</evidence>
<evidence type="ECO:0000259" key="3">
    <source>
        <dbReference type="PROSITE" id="PS50076"/>
    </source>
</evidence>
<accession>M0GRD2</accession>
<feature type="compositionally biased region" description="Low complexity" evidence="1">
    <location>
        <begin position="143"/>
        <end position="233"/>
    </location>
</feature>
<dbReference type="AlphaFoldDB" id="M0GRD2"/>
<feature type="transmembrane region" description="Helical" evidence="2">
    <location>
        <begin position="339"/>
        <end position="360"/>
    </location>
</feature>
<evidence type="ECO:0000313" key="4">
    <source>
        <dbReference type="EMBL" id="ELZ73439.1"/>
    </source>
</evidence>
<dbReference type="InterPro" id="IPR052763">
    <property type="entry name" value="DnaJ_C4"/>
</dbReference>
<feature type="transmembrane region" description="Helical" evidence="2">
    <location>
        <begin position="272"/>
        <end position="291"/>
    </location>
</feature>
<dbReference type="SUPFAM" id="SSF46565">
    <property type="entry name" value="Chaperone J-domain"/>
    <property type="match status" value="1"/>
</dbReference>
<feature type="transmembrane region" description="Helical" evidence="2">
    <location>
        <begin position="395"/>
        <end position="418"/>
    </location>
</feature>
<proteinExistence type="predicted"/>
<keyword evidence="2" id="KW-1133">Transmembrane helix</keyword>
<feature type="domain" description="J" evidence="3">
    <location>
        <begin position="47"/>
        <end position="111"/>
    </location>
</feature>
<sequence length="421" mass="43049">MVSGTRRPAVCRALAGTRSVTGSIRRANARYIQKPASHRIARRMPVDFYELLGVERDAETAEIKQAFRQRAREYHPDVNDDERATAQFTVVRKAYEVLTDDAERADYDRMGHGTYVEKRLDGLTKFRYPGKADEQAGSGGSGSADAGGRSGSSGSSTGRSSSSTSSSSSSSGRSSSSSSRSSSGRASSSSSTASSSRSGRSRRSGSASSSRATGSSSRTTGASQSSAASGASRGHTRNTQSSRAGTTGRFERERDGSESASASASGETNPLWYGWGVSLGALLAYLGGLAWHLSGDGAGFVTALASLDTAAPAAALLASSPLSVPSLAALQTAAATPTVVVLPVAAALLAVSVAGVIARFGHAWTTWVYALAAAVPLALVVAGAVGVGRPVAVDLLGFVVCPLLGAGGFVVDAGWYLFASR</sequence>
<dbReference type="PROSITE" id="PS50076">
    <property type="entry name" value="DNAJ_2"/>
    <property type="match status" value="1"/>
</dbReference>
<keyword evidence="2" id="KW-0472">Membrane</keyword>
<organism evidence="4 5">
    <name type="scientific">Haloferax lucentense (strain DSM 14919 / JCM 9276 / NCIMB 13854 / Aa 2.2)</name>
    <name type="common">Haloferax alicantei</name>
    <dbReference type="NCBI Taxonomy" id="1230452"/>
    <lineage>
        <taxon>Archaea</taxon>
        <taxon>Methanobacteriati</taxon>
        <taxon>Methanobacteriota</taxon>
        <taxon>Stenosarchaea group</taxon>
        <taxon>Halobacteria</taxon>
        <taxon>Halobacteriales</taxon>
        <taxon>Haloferacaceae</taxon>
        <taxon>Haloferax</taxon>
    </lineage>
</organism>
<reference evidence="4 5" key="1">
    <citation type="journal article" date="2014" name="PLoS Genet.">
        <title>Phylogenetically driven sequencing of extremely halophilic archaea reveals strategies for static and dynamic osmo-response.</title>
        <authorList>
            <person name="Becker E.A."/>
            <person name="Seitzer P.M."/>
            <person name="Tritt A."/>
            <person name="Larsen D."/>
            <person name="Krusor M."/>
            <person name="Yao A.I."/>
            <person name="Wu D."/>
            <person name="Madern D."/>
            <person name="Eisen J.A."/>
            <person name="Darling A.E."/>
            <person name="Facciotti M.T."/>
        </authorList>
    </citation>
    <scope>NUCLEOTIDE SEQUENCE [LARGE SCALE GENOMIC DNA]</scope>
    <source>
        <strain evidence="5">DSM 14919 / CCM 7023 / CIP 107410 / JCM 9276 / NCIMB 13854 / Aa 2.2</strain>
    </source>
</reference>
<feature type="region of interest" description="Disordered" evidence="1">
    <location>
        <begin position="129"/>
        <end position="267"/>
    </location>
</feature>
<dbReference type="InterPro" id="IPR036869">
    <property type="entry name" value="J_dom_sf"/>
</dbReference>
<keyword evidence="2" id="KW-0812">Transmembrane</keyword>
<evidence type="ECO:0000256" key="2">
    <source>
        <dbReference type="SAM" id="Phobius"/>
    </source>
</evidence>
<feature type="transmembrane region" description="Helical" evidence="2">
    <location>
        <begin position="367"/>
        <end position="389"/>
    </location>
</feature>
<feature type="compositionally biased region" description="Low complexity" evidence="1">
    <location>
        <begin position="258"/>
        <end position="267"/>
    </location>
</feature>
<dbReference type="PATRIC" id="fig|1230452.3.peg.2279"/>
<dbReference type="Proteomes" id="UP000011535">
    <property type="component" value="Unassembled WGS sequence"/>
</dbReference>
<comment type="caution">
    <text evidence="4">The sequence shown here is derived from an EMBL/GenBank/DDBJ whole genome shotgun (WGS) entry which is preliminary data.</text>
</comment>
<dbReference type="InterPro" id="IPR018253">
    <property type="entry name" value="DnaJ_domain_CS"/>
</dbReference>
<evidence type="ECO:0000256" key="1">
    <source>
        <dbReference type="SAM" id="MobiDB-lite"/>
    </source>
</evidence>
<dbReference type="EMBL" id="AOLH01000018">
    <property type="protein sequence ID" value="ELZ73439.1"/>
    <property type="molecule type" value="Genomic_DNA"/>
</dbReference>
<dbReference type="CDD" id="cd06257">
    <property type="entry name" value="DnaJ"/>
    <property type="match status" value="1"/>
</dbReference>
<name>M0GRD2_HALL2</name>
<dbReference type="SMART" id="SM00271">
    <property type="entry name" value="DnaJ"/>
    <property type="match status" value="1"/>
</dbReference>
<dbReference type="PROSITE" id="PS00636">
    <property type="entry name" value="DNAJ_1"/>
    <property type="match status" value="1"/>
</dbReference>
<protein>
    <submittedName>
        <fullName evidence="4">Chaperone protein DnaJ</fullName>
    </submittedName>
</protein>
<dbReference type="Gene3D" id="1.10.287.110">
    <property type="entry name" value="DnaJ domain"/>
    <property type="match status" value="1"/>
</dbReference>